<accession>A0A426TXY0</accession>
<evidence type="ECO:0000313" key="11">
    <source>
        <dbReference type="Proteomes" id="UP000280307"/>
    </source>
</evidence>
<evidence type="ECO:0000256" key="7">
    <source>
        <dbReference type="ARBA" id="ARBA00035136"/>
    </source>
</evidence>
<evidence type="ECO:0000256" key="1">
    <source>
        <dbReference type="ARBA" id="ARBA00003134"/>
    </source>
</evidence>
<organism evidence="10 11">
    <name type="scientific">Candidatus Viridilinea halotolerans</name>
    <dbReference type="NCBI Taxonomy" id="2491704"/>
    <lineage>
        <taxon>Bacteria</taxon>
        <taxon>Bacillati</taxon>
        <taxon>Chloroflexota</taxon>
        <taxon>Chloroflexia</taxon>
        <taxon>Chloroflexales</taxon>
        <taxon>Chloroflexineae</taxon>
        <taxon>Oscillochloridaceae</taxon>
        <taxon>Candidatus Viridilinea</taxon>
    </lineage>
</organism>
<dbReference type="GO" id="GO:0005829">
    <property type="term" value="C:cytosol"/>
    <property type="evidence" value="ECO:0007669"/>
    <property type="project" value="TreeGrafter"/>
</dbReference>
<evidence type="ECO:0000256" key="8">
    <source>
        <dbReference type="HAMAP-Rule" id="MF_00500"/>
    </source>
</evidence>
<keyword evidence="5 8" id="KW-0689">Ribosomal protein</keyword>
<gene>
    <name evidence="8" type="primary">rpsT</name>
    <name evidence="10" type="ORF">EI684_12755</name>
</gene>
<name>A0A426TXY0_9CHLR</name>
<evidence type="ECO:0000256" key="3">
    <source>
        <dbReference type="ARBA" id="ARBA00022730"/>
    </source>
</evidence>
<dbReference type="PANTHER" id="PTHR33398:SF1">
    <property type="entry name" value="SMALL RIBOSOMAL SUBUNIT PROTEIN BS20C"/>
    <property type="match status" value="1"/>
</dbReference>
<dbReference type="EMBL" id="RSAS01000499">
    <property type="protein sequence ID" value="RRR70740.1"/>
    <property type="molecule type" value="Genomic_DNA"/>
</dbReference>
<dbReference type="FunFam" id="1.20.58.110:FF:000001">
    <property type="entry name" value="30S ribosomal protein S20"/>
    <property type="match status" value="1"/>
</dbReference>
<feature type="region of interest" description="Disordered" evidence="9">
    <location>
        <begin position="1"/>
        <end position="21"/>
    </location>
</feature>
<evidence type="ECO:0000256" key="4">
    <source>
        <dbReference type="ARBA" id="ARBA00022884"/>
    </source>
</evidence>
<dbReference type="Gene3D" id="1.20.58.110">
    <property type="entry name" value="Ribosomal protein S20"/>
    <property type="match status" value="1"/>
</dbReference>
<evidence type="ECO:0000256" key="5">
    <source>
        <dbReference type="ARBA" id="ARBA00022980"/>
    </source>
</evidence>
<dbReference type="PANTHER" id="PTHR33398">
    <property type="entry name" value="30S RIBOSOMAL PROTEIN S20"/>
    <property type="match status" value="1"/>
</dbReference>
<dbReference type="SUPFAM" id="SSF46992">
    <property type="entry name" value="Ribosomal protein S20"/>
    <property type="match status" value="1"/>
</dbReference>
<keyword evidence="3 8" id="KW-0699">rRNA-binding</keyword>
<dbReference type="InterPro" id="IPR002583">
    <property type="entry name" value="Ribosomal_bS20"/>
</dbReference>
<dbReference type="GO" id="GO:0070181">
    <property type="term" value="F:small ribosomal subunit rRNA binding"/>
    <property type="evidence" value="ECO:0007669"/>
    <property type="project" value="TreeGrafter"/>
</dbReference>
<comment type="similarity">
    <text evidence="2 8">Belongs to the bacterial ribosomal protein bS20 family.</text>
</comment>
<dbReference type="GO" id="GO:0006412">
    <property type="term" value="P:translation"/>
    <property type="evidence" value="ECO:0007669"/>
    <property type="project" value="UniProtKB-UniRule"/>
</dbReference>
<evidence type="ECO:0000256" key="2">
    <source>
        <dbReference type="ARBA" id="ARBA00007634"/>
    </source>
</evidence>
<proteinExistence type="inferred from homology"/>
<comment type="function">
    <text evidence="1 8">Binds directly to 16S ribosomal RNA.</text>
</comment>
<evidence type="ECO:0000256" key="6">
    <source>
        <dbReference type="ARBA" id="ARBA00023274"/>
    </source>
</evidence>
<dbReference type="AlphaFoldDB" id="A0A426TXY0"/>
<dbReference type="NCBIfam" id="TIGR00029">
    <property type="entry name" value="S20"/>
    <property type="match status" value="1"/>
</dbReference>
<evidence type="ECO:0000256" key="9">
    <source>
        <dbReference type="SAM" id="MobiDB-lite"/>
    </source>
</evidence>
<dbReference type="InterPro" id="IPR036510">
    <property type="entry name" value="Ribosomal_bS20_sf"/>
</dbReference>
<reference evidence="10 11" key="1">
    <citation type="submission" date="2018-12" db="EMBL/GenBank/DDBJ databases">
        <title>Genome Sequence of Candidatus Viridilinea halotolerans isolated from saline sulfide-rich spring.</title>
        <authorList>
            <person name="Grouzdev D.S."/>
            <person name="Burganskaya E.I."/>
            <person name="Krutkina M.S."/>
            <person name="Sukhacheva M.V."/>
            <person name="Gorlenko V.M."/>
        </authorList>
    </citation>
    <scope>NUCLEOTIDE SEQUENCE [LARGE SCALE GENOMIC DNA]</scope>
    <source>
        <strain evidence="10">Chok-6</strain>
    </source>
</reference>
<keyword evidence="4 8" id="KW-0694">RNA-binding</keyword>
<dbReference type="HAMAP" id="MF_00500">
    <property type="entry name" value="Ribosomal_bS20"/>
    <property type="match status" value="1"/>
</dbReference>
<evidence type="ECO:0000313" key="10">
    <source>
        <dbReference type="EMBL" id="RRR70740.1"/>
    </source>
</evidence>
<dbReference type="Proteomes" id="UP000280307">
    <property type="component" value="Unassembled WGS sequence"/>
</dbReference>
<sequence length="88" mass="9810">MANTSSAKKRIRSNERKHERNTVYRSRVKTMVKKAEQSIFSGTPDEASIREAISSLDKAAVKGIIHKNNAARRKSRLMKKLNAAAVTA</sequence>
<dbReference type="GO" id="GO:0003735">
    <property type="term" value="F:structural constituent of ribosome"/>
    <property type="evidence" value="ECO:0007669"/>
    <property type="project" value="InterPro"/>
</dbReference>
<dbReference type="Pfam" id="PF01649">
    <property type="entry name" value="Ribosomal_S20p"/>
    <property type="match status" value="1"/>
</dbReference>
<protein>
    <recommendedName>
        <fullName evidence="7 8">Small ribosomal subunit protein bS20</fullName>
    </recommendedName>
</protein>
<comment type="caution">
    <text evidence="10">The sequence shown here is derived from an EMBL/GenBank/DDBJ whole genome shotgun (WGS) entry which is preliminary data.</text>
</comment>
<feature type="compositionally biased region" description="Basic and acidic residues" evidence="9">
    <location>
        <begin position="12"/>
        <end position="21"/>
    </location>
</feature>
<keyword evidence="6 8" id="KW-0687">Ribonucleoprotein</keyword>
<dbReference type="GO" id="GO:0015935">
    <property type="term" value="C:small ribosomal subunit"/>
    <property type="evidence" value="ECO:0007669"/>
    <property type="project" value="TreeGrafter"/>
</dbReference>